<sequence length="532" mass="56196">NGTDPIDSTLNKAAIGLTTRGDMVYHDANGLQRRAVGAANTIVQSDGTDPQYQVPLAAHIEVVELSGATYDDIQDYINFFGVRTVLSGGTLTDAGSGVVAVASLTGWVKATDSETAAGVFFNYGGASTGTLTDLTTHHIYLDYNGGTPQLVTATDHTTHGLKLDHIHLGTAYRAGATMHFHQSDNIGIGGINRTNMHHVEEEAAHRVSGILATGTGTRNLVITTGVLYEGLSRHTTDALNTSVAGTFSYWYYDGDLGPAAWVEVTGQTAISRTQYNALATGLASLGTNRYGVHWLYIDIDGEDFHVVYGQGNYKANEAIDADVPSSLPDIVTNYGVLLAKIICQEGTDTLIISYPWTSAFKSSLATDHGNLAGLADDDHAQYQKETDFTAGSVLFRGSSVITEDNSNLFWDNINKVLGIGTNTPASSAKLYVGGDIFLINSGGDPRIVLGDSTGAGNWGGIRWDSSSDYIGIGTQANIDAIVIKEAGDVGIGTNNPGTKLEILNAGDQLKLSFDGTDNVIFAVDTNGVLTIT</sequence>
<organism evidence="1">
    <name type="scientific">marine sediment metagenome</name>
    <dbReference type="NCBI Taxonomy" id="412755"/>
    <lineage>
        <taxon>unclassified sequences</taxon>
        <taxon>metagenomes</taxon>
        <taxon>ecological metagenomes</taxon>
    </lineage>
</organism>
<dbReference type="AlphaFoldDB" id="A0A0F9CF37"/>
<accession>A0A0F9CF37</accession>
<comment type="caution">
    <text evidence="1">The sequence shown here is derived from an EMBL/GenBank/DDBJ whole genome shotgun (WGS) entry which is preliminary data.</text>
</comment>
<dbReference type="EMBL" id="LAZR01036365">
    <property type="protein sequence ID" value="KKL25042.1"/>
    <property type="molecule type" value="Genomic_DNA"/>
</dbReference>
<feature type="non-terminal residue" evidence="1">
    <location>
        <position position="532"/>
    </location>
</feature>
<feature type="non-terminal residue" evidence="1">
    <location>
        <position position="1"/>
    </location>
</feature>
<evidence type="ECO:0000313" key="1">
    <source>
        <dbReference type="EMBL" id="KKL25042.1"/>
    </source>
</evidence>
<reference evidence="1" key="1">
    <citation type="journal article" date="2015" name="Nature">
        <title>Complex archaea that bridge the gap between prokaryotes and eukaryotes.</title>
        <authorList>
            <person name="Spang A."/>
            <person name="Saw J.H."/>
            <person name="Jorgensen S.L."/>
            <person name="Zaremba-Niedzwiedzka K."/>
            <person name="Martijn J."/>
            <person name="Lind A.E."/>
            <person name="van Eijk R."/>
            <person name="Schleper C."/>
            <person name="Guy L."/>
            <person name="Ettema T.J."/>
        </authorList>
    </citation>
    <scope>NUCLEOTIDE SEQUENCE</scope>
</reference>
<name>A0A0F9CF37_9ZZZZ</name>
<proteinExistence type="predicted"/>
<gene>
    <name evidence="1" type="ORF">LCGC14_2409280</name>
</gene>
<protein>
    <submittedName>
        <fullName evidence="1">Uncharacterized protein</fullName>
    </submittedName>
</protein>